<gene>
    <name evidence="9" type="ORF">CDL18_12455</name>
</gene>
<protein>
    <recommendedName>
        <fullName evidence="8">ABC transmembrane type-1 domain-containing protein</fullName>
    </recommendedName>
</protein>
<dbReference type="CDD" id="cd06261">
    <property type="entry name" value="TM_PBP2"/>
    <property type="match status" value="1"/>
</dbReference>
<keyword evidence="4 7" id="KW-0812">Transmembrane</keyword>
<name>A0A2N5NFS9_MEDGN</name>
<dbReference type="PANTHER" id="PTHR30193">
    <property type="entry name" value="ABC TRANSPORTER PERMEASE PROTEIN"/>
    <property type="match status" value="1"/>
</dbReference>
<comment type="caution">
    <text evidence="9">The sequence shown here is derived from an EMBL/GenBank/DDBJ whole genome shotgun (WGS) entry which is preliminary data.</text>
</comment>
<dbReference type="InterPro" id="IPR035906">
    <property type="entry name" value="MetI-like_sf"/>
</dbReference>
<feature type="transmembrane region" description="Helical" evidence="7">
    <location>
        <begin position="157"/>
        <end position="179"/>
    </location>
</feature>
<evidence type="ECO:0000256" key="3">
    <source>
        <dbReference type="ARBA" id="ARBA00022475"/>
    </source>
</evidence>
<feature type="transmembrane region" description="Helical" evidence="7">
    <location>
        <begin position="210"/>
        <end position="230"/>
    </location>
</feature>
<dbReference type="PROSITE" id="PS50928">
    <property type="entry name" value="ABC_TM1"/>
    <property type="match status" value="1"/>
</dbReference>
<feature type="transmembrane region" description="Helical" evidence="7">
    <location>
        <begin position="77"/>
        <end position="96"/>
    </location>
</feature>
<accession>A0A2N5NFS9</accession>
<dbReference type="PANTHER" id="PTHR30193:SF37">
    <property type="entry name" value="INNER MEMBRANE ABC TRANSPORTER PERMEASE PROTEIN YCJO"/>
    <property type="match status" value="1"/>
</dbReference>
<dbReference type="Pfam" id="PF00528">
    <property type="entry name" value="BPD_transp_1"/>
    <property type="match status" value="1"/>
</dbReference>
<evidence type="ECO:0000256" key="5">
    <source>
        <dbReference type="ARBA" id="ARBA00022989"/>
    </source>
</evidence>
<keyword evidence="2 7" id="KW-0813">Transport</keyword>
<evidence type="ECO:0000256" key="4">
    <source>
        <dbReference type="ARBA" id="ARBA00022692"/>
    </source>
</evidence>
<evidence type="ECO:0000256" key="6">
    <source>
        <dbReference type="ARBA" id="ARBA00023136"/>
    </source>
</evidence>
<sequence>MSILYKKYKKYYYMFIIPALLLYTFALLVPLFLGTIPFSFENWNLMRGTKSFAGFENYIKLFSDADFWKAFLFNLNLGAWTIIGSNVVGFIIAYFLNKSIKAKGLIRALFFIPNIISAVLVAFIWTFIFAQILPNIAEMMNLEWLGSISWFGSPKTATFTIILVSIWQQVGFLMIIYTAGLQTIPDELIEAGKIDGCTGLHLIRHIQLPLLMPTITINLFVSISGAFKAFDVPNAMTAGGPYGSTMTAAMDIYKEAFVKYNLGYGAAKSVVLFLTVAAITLIQLRITRKREVEL</sequence>
<feature type="transmembrane region" description="Helical" evidence="7">
    <location>
        <begin position="262"/>
        <end position="282"/>
    </location>
</feature>
<keyword evidence="5 7" id="KW-1133">Transmembrane helix</keyword>
<evidence type="ECO:0000259" key="8">
    <source>
        <dbReference type="PROSITE" id="PS50928"/>
    </source>
</evidence>
<dbReference type="EMBL" id="NIHM01000019">
    <property type="protein sequence ID" value="PLT53413.1"/>
    <property type="molecule type" value="Genomic_DNA"/>
</dbReference>
<evidence type="ECO:0000256" key="2">
    <source>
        <dbReference type="ARBA" id="ARBA00022448"/>
    </source>
</evidence>
<dbReference type="Proteomes" id="UP000234849">
    <property type="component" value="Unassembled WGS sequence"/>
</dbReference>
<feature type="transmembrane region" description="Helical" evidence="7">
    <location>
        <begin position="12"/>
        <end position="36"/>
    </location>
</feature>
<dbReference type="Gene3D" id="1.10.3720.10">
    <property type="entry name" value="MetI-like"/>
    <property type="match status" value="1"/>
</dbReference>
<feature type="transmembrane region" description="Helical" evidence="7">
    <location>
        <begin position="108"/>
        <end position="137"/>
    </location>
</feature>
<evidence type="ECO:0000313" key="9">
    <source>
        <dbReference type="EMBL" id="PLT53413.1"/>
    </source>
</evidence>
<dbReference type="SUPFAM" id="SSF161098">
    <property type="entry name" value="MetI-like"/>
    <property type="match status" value="1"/>
</dbReference>
<organism evidence="9 10">
    <name type="scientific">Mediterraneibacter gnavus</name>
    <name type="common">Ruminococcus gnavus</name>
    <dbReference type="NCBI Taxonomy" id="33038"/>
    <lineage>
        <taxon>Bacteria</taxon>
        <taxon>Bacillati</taxon>
        <taxon>Bacillota</taxon>
        <taxon>Clostridia</taxon>
        <taxon>Lachnospirales</taxon>
        <taxon>Lachnospiraceae</taxon>
        <taxon>Mediterraneibacter</taxon>
    </lineage>
</organism>
<comment type="subcellular location">
    <subcellularLocation>
        <location evidence="1 7">Cell membrane</location>
        <topology evidence="1 7">Multi-pass membrane protein</topology>
    </subcellularLocation>
</comment>
<feature type="domain" description="ABC transmembrane type-1" evidence="8">
    <location>
        <begin position="71"/>
        <end position="283"/>
    </location>
</feature>
<reference evidence="9 10" key="1">
    <citation type="journal article" date="2017" name="Genome Med.">
        <title>A novel Ruminococcus gnavus clade enriched in inflammatory bowel disease patients.</title>
        <authorList>
            <person name="Hall A.B."/>
            <person name="Yassour M."/>
            <person name="Sauk J."/>
            <person name="Garner A."/>
            <person name="Jiang X."/>
            <person name="Arthur T."/>
            <person name="Lagoudas G.K."/>
            <person name="Vatanen T."/>
            <person name="Fornelos N."/>
            <person name="Wilson R."/>
            <person name="Bertha M."/>
            <person name="Cohen M."/>
            <person name="Garber J."/>
            <person name="Khalili H."/>
            <person name="Gevers D."/>
            <person name="Ananthakrishnan A.N."/>
            <person name="Kugathasan S."/>
            <person name="Lander E.S."/>
            <person name="Blainey P."/>
            <person name="Vlamakis H."/>
            <person name="Xavier R.J."/>
            <person name="Huttenhower C."/>
        </authorList>
    </citation>
    <scope>NUCLEOTIDE SEQUENCE [LARGE SCALE GENOMIC DNA]</scope>
    <source>
        <strain evidence="9 10">RJX1118</strain>
    </source>
</reference>
<dbReference type="AlphaFoldDB" id="A0A2N5NFS9"/>
<keyword evidence="3" id="KW-1003">Cell membrane</keyword>
<evidence type="ECO:0000313" key="10">
    <source>
        <dbReference type="Proteomes" id="UP000234849"/>
    </source>
</evidence>
<dbReference type="GO" id="GO:0005886">
    <property type="term" value="C:plasma membrane"/>
    <property type="evidence" value="ECO:0007669"/>
    <property type="project" value="UniProtKB-SubCell"/>
</dbReference>
<dbReference type="GO" id="GO:0055085">
    <property type="term" value="P:transmembrane transport"/>
    <property type="evidence" value="ECO:0007669"/>
    <property type="project" value="InterPro"/>
</dbReference>
<dbReference type="InterPro" id="IPR051393">
    <property type="entry name" value="ABC_transporter_permease"/>
</dbReference>
<dbReference type="RefSeq" id="WP_101880076.1">
    <property type="nucleotide sequence ID" value="NZ_NIHM01000019.1"/>
</dbReference>
<evidence type="ECO:0000256" key="7">
    <source>
        <dbReference type="RuleBase" id="RU363032"/>
    </source>
</evidence>
<comment type="similarity">
    <text evidence="7">Belongs to the binding-protein-dependent transport system permease family.</text>
</comment>
<proteinExistence type="inferred from homology"/>
<evidence type="ECO:0000256" key="1">
    <source>
        <dbReference type="ARBA" id="ARBA00004651"/>
    </source>
</evidence>
<dbReference type="InterPro" id="IPR000515">
    <property type="entry name" value="MetI-like"/>
</dbReference>
<keyword evidence="6 7" id="KW-0472">Membrane</keyword>